<name>A0ABT5BEN2_9BACT</name>
<dbReference type="EMBL" id="JAQNDN010000019">
    <property type="protein sequence ID" value="MDC0672596.1"/>
    <property type="molecule type" value="Genomic_DNA"/>
</dbReference>
<dbReference type="InterPro" id="IPR001434">
    <property type="entry name" value="OmcB-like_DUF11"/>
</dbReference>
<keyword evidence="1" id="KW-0732">Signal</keyword>
<proteinExistence type="predicted"/>
<feature type="chain" id="PRO_5046901683" description="DUF11 domain-containing protein" evidence="1">
    <location>
        <begin position="22"/>
        <end position="737"/>
    </location>
</feature>
<protein>
    <recommendedName>
        <fullName evidence="2">DUF11 domain-containing protein</fullName>
    </recommendedName>
</protein>
<dbReference type="Proteomes" id="UP001217838">
    <property type="component" value="Unassembled WGS sequence"/>
</dbReference>
<dbReference type="InterPro" id="IPR047589">
    <property type="entry name" value="DUF11_rpt"/>
</dbReference>
<organism evidence="3 4">
    <name type="scientific">Nannocystis radixulma</name>
    <dbReference type="NCBI Taxonomy" id="2995305"/>
    <lineage>
        <taxon>Bacteria</taxon>
        <taxon>Pseudomonadati</taxon>
        <taxon>Myxococcota</taxon>
        <taxon>Polyangia</taxon>
        <taxon>Nannocystales</taxon>
        <taxon>Nannocystaceae</taxon>
        <taxon>Nannocystis</taxon>
    </lineage>
</organism>
<feature type="signal peptide" evidence="1">
    <location>
        <begin position="1"/>
        <end position="21"/>
    </location>
</feature>
<keyword evidence="4" id="KW-1185">Reference proteome</keyword>
<dbReference type="Pfam" id="PF01345">
    <property type="entry name" value="DUF11"/>
    <property type="match status" value="1"/>
</dbReference>
<dbReference type="Gene3D" id="2.60.40.740">
    <property type="match status" value="1"/>
</dbReference>
<comment type="caution">
    <text evidence="3">The sequence shown here is derived from an EMBL/GenBank/DDBJ whole genome shotgun (WGS) entry which is preliminary data.</text>
</comment>
<evidence type="ECO:0000313" key="3">
    <source>
        <dbReference type="EMBL" id="MDC0672596.1"/>
    </source>
</evidence>
<evidence type="ECO:0000313" key="4">
    <source>
        <dbReference type="Proteomes" id="UP001217838"/>
    </source>
</evidence>
<evidence type="ECO:0000259" key="2">
    <source>
        <dbReference type="Pfam" id="PF01345"/>
    </source>
</evidence>
<sequence>MAGTIIAALAGCALVGAPARAEPLLRAQIVQSGDFVLFGNTLAHDCSPGIPAPIVGTVGNCGKAIADSAADVLWRGDTPIGGAAIASVEIDHTEARSSAVLLLPPGAVATHAFLYWGAQLAIAQADSTVRLERPGFIDEDLAADACFVGFDGSYVCSVDVSDLVVDHGPGLFRVSGVKVRPLAGLLDEEVFAGWWMVVVFERPGDPLRSINIFEGLDLILPWQPLETTLAGFIAPLAGLSGRLGVAAFAGDHEAIGDQLLLGDLPVGDELNPVDDFFNSTRSIFGFPMAVAGDLPRLSGLPASMSGLDLDVIDITEFIDPVQTFLPLTVATVEDAVVLATIVVSAETAAPLLEIVELVVDLNGGAFVPGDVVEFNITVTNVGTDAAVDVVLTDVLPLGLTFVPGTLEIVDGPQAAVLSDVEGDDHGEHIDGVLTVRLGAGADELGGGVLLVGESTTVRFEAVIDDNAEGILVHEAEVSAAGLLGGPPFVEELEAEGFLVEECDESTLCPSDVPLCDLGPTPNVCVECIEDEDCEESESCDPLSSTCECEPTGPELCDELDNDCDELIDEDFEVGGPCSLGLGECETPGVFACDDFGAVVCDAVPPPPEFELCDGLDNDCDGNIDDTCLICLADIHCGGPFSGRVCDDDGFCVDGCRALGNSCSFGLVCTSQDQEIGACLFPKNDEEAEEEDDELAIEVNDLIDCDCRSGTSASSPLLLALATLLRRRRARSPAGARP</sequence>
<feature type="domain" description="DUF11" evidence="2">
    <location>
        <begin position="365"/>
        <end position="405"/>
    </location>
</feature>
<dbReference type="RefSeq" id="WP_272004481.1">
    <property type="nucleotide sequence ID" value="NZ_JAQNDN010000019.1"/>
</dbReference>
<accession>A0ABT5BEN2</accession>
<gene>
    <name evidence="3" type="ORF">POL58_32900</name>
</gene>
<dbReference type="NCBIfam" id="TIGR01451">
    <property type="entry name" value="B_ant_repeat"/>
    <property type="match status" value="1"/>
</dbReference>
<reference evidence="3 4" key="1">
    <citation type="submission" date="2022-11" db="EMBL/GenBank/DDBJ databases">
        <title>Minimal conservation of predation-associated metabolite biosynthetic gene clusters underscores biosynthetic potential of Myxococcota including descriptions for ten novel species: Archangium lansinium sp. nov., Myxococcus landrumus sp. nov., Nannocystis bai.</title>
        <authorList>
            <person name="Ahearne A."/>
            <person name="Stevens C."/>
            <person name="Dowd S."/>
        </authorList>
    </citation>
    <scope>NUCLEOTIDE SEQUENCE [LARGE SCALE GENOMIC DNA]</scope>
    <source>
        <strain evidence="3 4">NCELM</strain>
    </source>
</reference>
<evidence type="ECO:0000256" key="1">
    <source>
        <dbReference type="SAM" id="SignalP"/>
    </source>
</evidence>